<sequence length="58" mass="6329">MTRYDGTLCLCPDCTFDPPLCVVCETEAITTEWEADSVCAECRATLASDAEEARVAHD</sequence>
<organism evidence="1 2">
    <name type="scientific">Sulfobacillus harzensis</name>
    <dbReference type="NCBI Taxonomy" id="2729629"/>
    <lineage>
        <taxon>Bacteria</taxon>
        <taxon>Bacillati</taxon>
        <taxon>Bacillota</taxon>
        <taxon>Clostridia</taxon>
        <taxon>Eubacteriales</taxon>
        <taxon>Clostridiales Family XVII. Incertae Sedis</taxon>
        <taxon>Sulfobacillus</taxon>
    </lineage>
</organism>
<dbReference type="AlphaFoldDB" id="A0A7Y0Q2F9"/>
<gene>
    <name evidence="1" type="ORF">HIJ39_05835</name>
</gene>
<dbReference type="EMBL" id="JABBVZ010000013">
    <property type="protein sequence ID" value="NMP21871.1"/>
    <property type="molecule type" value="Genomic_DNA"/>
</dbReference>
<reference evidence="1 2" key="1">
    <citation type="submission" date="2020-04" db="EMBL/GenBank/DDBJ databases">
        <authorList>
            <person name="Zhang R."/>
            <person name="Schippers A."/>
        </authorList>
    </citation>
    <scope>NUCLEOTIDE SEQUENCE [LARGE SCALE GENOMIC DNA]</scope>
    <source>
        <strain evidence="1 2">DSM 109850</strain>
    </source>
</reference>
<dbReference type="Proteomes" id="UP000533476">
    <property type="component" value="Unassembled WGS sequence"/>
</dbReference>
<keyword evidence="2" id="KW-1185">Reference proteome</keyword>
<proteinExistence type="predicted"/>
<dbReference type="RefSeq" id="WP_169097670.1">
    <property type="nucleotide sequence ID" value="NZ_JABBVZ010000013.1"/>
</dbReference>
<accession>A0A7Y0Q2F9</accession>
<name>A0A7Y0Q2F9_9FIRM</name>
<comment type="caution">
    <text evidence="1">The sequence shown here is derived from an EMBL/GenBank/DDBJ whole genome shotgun (WGS) entry which is preliminary data.</text>
</comment>
<protein>
    <submittedName>
        <fullName evidence="1">Uncharacterized protein</fullName>
    </submittedName>
</protein>
<evidence type="ECO:0000313" key="1">
    <source>
        <dbReference type="EMBL" id="NMP21871.1"/>
    </source>
</evidence>
<evidence type="ECO:0000313" key="2">
    <source>
        <dbReference type="Proteomes" id="UP000533476"/>
    </source>
</evidence>